<comment type="caution">
    <text evidence="2">The sequence shown here is derived from an EMBL/GenBank/DDBJ whole genome shotgun (WGS) entry which is preliminary data.</text>
</comment>
<dbReference type="InterPro" id="IPR002716">
    <property type="entry name" value="PIN_dom"/>
</dbReference>
<evidence type="ECO:0000313" key="2">
    <source>
        <dbReference type="EMBL" id="GGA89238.1"/>
    </source>
</evidence>
<dbReference type="Proteomes" id="UP000646478">
    <property type="component" value="Unassembled WGS sequence"/>
</dbReference>
<reference evidence="2" key="2">
    <citation type="submission" date="2020-09" db="EMBL/GenBank/DDBJ databases">
        <authorList>
            <person name="Sun Q."/>
            <person name="Zhou Y."/>
        </authorList>
    </citation>
    <scope>NUCLEOTIDE SEQUENCE</scope>
    <source>
        <strain evidence="2">CGMCC 1.15082</strain>
    </source>
</reference>
<gene>
    <name evidence="2" type="ORF">GCM10011491_16380</name>
</gene>
<evidence type="ECO:0000313" key="3">
    <source>
        <dbReference type="Proteomes" id="UP000646478"/>
    </source>
</evidence>
<feature type="domain" description="PIN" evidence="1">
    <location>
        <begin position="8"/>
        <end position="129"/>
    </location>
</feature>
<keyword evidence="3" id="KW-1185">Reference proteome</keyword>
<name>A0A916SAU8_9HYPH</name>
<dbReference type="AlphaFoldDB" id="A0A916SAU8"/>
<reference evidence="2" key="1">
    <citation type="journal article" date="2014" name="Int. J. Syst. Evol. Microbiol.">
        <title>Complete genome sequence of Corynebacterium casei LMG S-19264T (=DSM 44701T), isolated from a smear-ripened cheese.</title>
        <authorList>
            <consortium name="US DOE Joint Genome Institute (JGI-PGF)"/>
            <person name="Walter F."/>
            <person name="Albersmeier A."/>
            <person name="Kalinowski J."/>
            <person name="Ruckert C."/>
        </authorList>
    </citation>
    <scope>NUCLEOTIDE SEQUENCE</scope>
    <source>
        <strain evidence="2">CGMCC 1.15082</strain>
    </source>
</reference>
<accession>A0A916SAU8</accession>
<dbReference type="RefSeq" id="WP_188823261.1">
    <property type="nucleotide sequence ID" value="NZ_BMHH01000005.1"/>
</dbReference>
<dbReference type="Gene3D" id="3.40.50.1010">
    <property type="entry name" value="5'-nuclease"/>
    <property type="match status" value="1"/>
</dbReference>
<organism evidence="2 3">
    <name type="scientific">Brucella endophytica</name>
    <dbReference type="NCBI Taxonomy" id="1963359"/>
    <lineage>
        <taxon>Bacteria</taxon>
        <taxon>Pseudomonadati</taxon>
        <taxon>Pseudomonadota</taxon>
        <taxon>Alphaproteobacteria</taxon>
        <taxon>Hyphomicrobiales</taxon>
        <taxon>Brucellaceae</taxon>
        <taxon>Brucella/Ochrobactrum group</taxon>
        <taxon>Brucella</taxon>
    </lineage>
</organism>
<sequence length="167" mass="19102">MEPTERLYLDTNVFIEMAEGKNDWRRRFYKTADVRTPSGAPILCTSEFTLAELLVLPYREGNDELIQLYENWIMQGSVWLDVMPVTQDVLRRAALVRCHYPRVKLPDAIHLSTAISFGCSHFLSADKKIPNEIEIANLRFETPKSSQSLKIVTLSSDILQSILSDRA</sequence>
<proteinExistence type="predicted"/>
<dbReference type="SUPFAM" id="SSF88723">
    <property type="entry name" value="PIN domain-like"/>
    <property type="match status" value="1"/>
</dbReference>
<protein>
    <recommendedName>
        <fullName evidence="1">PIN domain-containing protein</fullName>
    </recommendedName>
</protein>
<dbReference type="InterPro" id="IPR029060">
    <property type="entry name" value="PIN-like_dom_sf"/>
</dbReference>
<evidence type="ECO:0000259" key="1">
    <source>
        <dbReference type="Pfam" id="PF01850"/>
    </source>
</evidence>
<dbReference type="EMBL" id="BMHH01000005">
    <property type="protein sequence ID" value="GGA89238.1"/>
    <property type="molecule type" value="Genomic_DNA"/>
</dbReference>
<dbReference type="Pfam" id="PF01850">
    <property type="entry name" value="PIN"/>
    <property type="match status" value="1"/>
</dbReference>